<accession>A0A679EK39</accession>
<evidence type="ECO:0000256" key="2">
    <source>
        <dbReference type="ARBA" id="ARBA00022980"/>
    </source>
</evidence>
<dbReference type="PANTHER" id="PTHR11205">
    <property type="entry name" value="RIBOSOMAL PROTEIN S7"/>
    <property type="match status" value="1"/>
</dbReference>
<keyword evidence="2 6" id="KW-0689">Ribosomal protein</keyword>
<dbReference type="SUPFAM" id="SSF47973">
    <property type="entry name" value="Ribosomal protein S7"/>
    <property type="match status" value="1"/>
</dbReference>
<feature type="compositionally biased region" description="Low complexity" evidence="4">
    <location>
        <begin position="162"/>
        <end position="180"/>
    </location>
</feature>
<comment type="similarity">
    <text evidence="1">Belongs to the universal ribosomal protein uS7 family.</text>
</comment>
<feature type="domain" description="Small ribosomal subunit protein uS7" evidence="5">
    <location>
        <begin position="188"/>
        <end position="319"/>
    </location>
</feature>
<dbReference type="GO" id="GO:0006412">
    <property type="term" value="P:translation"/>
    <property type="evidence" value="ECO:0007669"/>
    <property type="project" value="InterPro"/>
</dbReference>
<feature type="region of interest" description="Disordered" evidence="4">
    <location>
        <begin position="148"/>
        <end position="186"/>
    </location>
</feature>
<dbReference type="GO" id="GO:0005840">
    <property type="term" value="C:ribosome"/>
    <property type="evidence" value="ECO:0007669"/>
    <property type="project" value="UniProtKB-KW"/>
</dbReference>
<proteinExistence type="inferred from homology"/>
<gene>
    <name evidence="6" type="primary">rps7</name>
</gene>
<protein>
    <submittedName>
        <fullName evidence="6">30S ribosomal protein S7</fullName>
    </submittedName>
</protein>
<dbReference type="InterPro" id="IPR023798">
    <property type="entry name" value="Ribosomal_uS7_dom"/>
</dbReference>
<geneLocation type="mitochondrion" evidence="6"/>
<keyword evidence="6" id="KW-0496">Mitochondrion</keyword>
<dbReference type="InterPro" id="IPR000235">
    <property type="entry name" value="Ribosomal_uS7"/>
</dbReference>
<evidence type="ECO:0000256" key="4">
    <source>
        <dbReference type="SAM" id="MobiDB-lite"/>
    </source>
</evidence>
<dbReference type="AlphaFoldDB" id="A0A679EK39"/>
<dbReference type="Pfam" id="PF00177">
    <property type="entry name" value="Ribosomal_S7"/>
    <property type="match status" value="1"/>
</dbReference>
<dbReference type="EMBL" id="LC515367">
    <property type="protein sequence ID" value="BBQ05325.2"/>
    <property type="molecule type" value="Genomic_DNA"/>
</dbReference>
<name>A0A679EK39_9CRYP</name>
<evidence type="ECO:0000256" key="1">
    <source>
        <dbReference type="ARBA" id="ARBA00007151"/>
    </source>
</evidence>
<reference evidence="6" key="1">
    <citation type="submission" date="2019-12" db="EMBL/GenBank/DDBJ databases">
        <title>Mitochondrial genomes of Hemiarma marina and Leucocryptos marina revised the evolution of cytochrome c maturation in Cryptista.</title>
        <authorList>
            <person name="Nishimura Y."/>
            <person name="Kume K."/>
            <person name="Sonehara K."/>
            <person name="Tanifuji G."/>
            <person name="Shiratori T."/>
            <person name="Ishida K."/>
            <person name="Hashimoto T."/>
            <person name="Inagaki Y."/>
            <person name="Ohkuma M."/>
        </authorList>
    </citation>
    <scope>NUCLEOTIDE SEQUENCE</scope>
    <source>
        <strain evidence="6">SRT149</strain>
    </source>
</reference>
<keyword evidence="3" id="KW-0687">Ribonucleoprotein</keyword>
<organism evidence="6">
    <name type="scientific">Hemiarma marina</name>
    <dbReference type="NCBI Taxonomy" id="1848298"/>
    <lineage>
        <taxon>Eukaryota</taxon>
        <taxon>Cryptophyceae</taxon>
        <taxon>Cyathomonadacea</taxon>
        <taxon>Goniomonadaceae</taxon>
    </lineage>
</organism>
<evidence type="ECO:0000313" key="6">
    <source>
        <dbReference type="EMBL" id="BBQ05325.2"/>
    </source>
</evidence>
<dbReference type="Gene3D" id="1.10.455.10">
    <property type="entry name" value="Ribosomal protein S7 domain"/>
    <property type="match status" value="1"/>
</dbReference>
<dbReference type="GO" id="GO:1990904">
    <property type="term" value="C:ribonucleoprotein complex"/>
    <property type="evidence" value="ECO:0007669"/>
    <property type="project" value="UniProtKB-KW"/>
</dbReference>
<evidence type="ECO:0000259" key="5">
    <source>
        <dbReference type="Pfam" id="PF00177"/>
    </source>
</evidence>
<sequence>MEAQRYKAYWVGVVESVEKAPKKARTFPYWRGTKEEFQKTWWTLNEWKQAEDHGEGKEGWLIHYEGKAYAIPFSSAWGTFWSGYLGWERAWDAQQGWPQEEKAMHLGVARRKAVEWMVAKLEWARNPNPNQDPMTFFPVRTAYYGGKQVSATKHDATKTRTSASGSESAADGSNSNESSETGTLTWTKEQVETRWIRSLLRKGQKSLAQRTHAHVLAELKRRNPSKDPKETFQEAVEKARPYVALTSVRLGGSTYRVPYELPLSQQYAQVFRWLRAQASQKKGRTFVGGLVAEIIGIQKGTSGTLAKRDELHKMAEANREYAQYRW</sequence>
<dbReference type="InterPro" id="IPR036823">
    <property type="entry name" value="Ribosomal_uS7_dom_sf"/>
</dbReference>
<evidence type="ECO:0000256" key="3">
    <source>
        <dbReference type="ARBA" id="ARBA00023274"/>
    </source>
</evidence>